<evidence type="ECO:0000313" key="2">
    <source>
        <dbReference type="EMBL" id="MDO7253143.1"/>
    </source>
</evidence>
<evidence type="ECO:0000313" key="4">
    <source>
        <dbReference type="Proteomes" id="UP001177258"/>
    </source>
</evidence>
<accession>A0AA90TBE9</accession>
<reference evidence="3 5" key="1">
    <citation type="submission" date="2023-07" db="EMBL/GenBank/DDBJ databases">
        <title>Unpublished Manusciprt.</title>
        <authorList>
            <person name="Aydin F."/>
            <person name="Tarhane S."/>
            <person name="Saticioglu I.B."/>
            <person name="Karakaya E."/>
            <person name="Abay S."/>
            <person name="Guran O."/>
            <person name="Bozkurt E."/>
            <person name="Uzum N."/>
            <person name="Olgun K."/>
            <person name="Jablonski D."/>
        </authorList>
    </citation>
    <scope>NUCLEOTIDE SEQUENCE</scope>
    <source>
        <strain evidence="5">faydin-H75</strain>
        <strain evidence="3">Faydin-H76</strain>
    </source>
</reference>
<dbReference type="NCBIfam" id="NF033923">
    <property type="entry name" value="opr_proin_2"/>
    <property type="match status" value="1"/>
</dbReference>
<dbReference type="Proteomes" id="UP001240777">
    <property type="component" value="Unassembled WGS sequence"/>
</dbReference>
<dbReference type="RefSeq" id="WP_305516986.1">
    <property type="nucleotide sequence ID" value="NZ_JAUPEV010000005.1"/>
</dbReference>
<dbReference type="AlphaFoldDB" id="A0AA90TBE9"/>
<dbReference type="EMBL" id="JAUYZK010000003">
    <property type="protein sequence ID" value="MDP2538731.1"/>
    <property type="molecule type" value="Genomic_DNA"/>
</dbReference>
<gene>
    <name evidence="2" type="ORF">Q5I04_04370</name>
    <name evidence="3" type="ORF">Q5I06_02895</name>
</gene>
<proteinExistence type="predicted"/>
<protein>
    <submittedName>
        <fullName evidence="3">Opr family porin</fullName>
    </submittedName>
</protein>
<organism evidence="3 4">
    <name type="scientific">Helicobacter cappadocius</name>
    <dbReference type="NCBI Taxonomy" id="3063998"/>
    <lineage>
        <taxon>Bacteria</taxon>
        <taxon>Pseudomonadati</taxon>
        <taxon>Campylobacterota</taxon>
        <taxon>Epsilonproteobacteria</taxon>
        <taxon>Campylobacterales</taxon>
        <taxon>Helicobacteraceae</taxon>
        <taxon>Helicobacter</taxon>
    </lineage>
</organism>
<comment type="caution">
    <text evidence="3">The sequence shown here is derived from an EMBL/GenBank/DDBJ whole genome shotgun (WGS) entry which is preliminary data.</text>
</comment>
<sequence>MKNLIKIIPLLIFGSSPILAYDSIDEALKNGVSKGDVIFYGDYQGLNKGDATILTPNNIATYSYLGNTGYLQGSVGLSYTSGFYKYIRAAIGFRAGTSFWNVHKNIITPYGKGDSSKDFFIQNQATLAESFFEYFDGDTNIKAGRFTIPNEWINTMSDGIWIRNRSIENLMLEGFWAHDYGRVAYYQMTSFEKINPYSNFGLLNLTAKYYITETFTIKAYTFFTPKIFTALGASLDGRFNISDFFIGGNLGYAYSFEGKPIYSGYVHNASAINAKIFFGMKYFEIAGGYIHTSKDSGWGNLGIMGDSIDPFFVWGGRAVKTQPNANLIYGSISANVQKFKFSLTYGSTSYGVSSRQNEIDFSTEIGFTNNVFGILNVLNTHKDATNIPNTTQINGGIRLSF</sequence>
<dbReference type="EMBL" id="JAUPEV010000005">
    <property type="protein sequence ID" value="MDO7253143.1"/>
    <property type="molecule type" value="Genomic_DNA"/>
</dbReference>
<feature type="signal peptide" evidence="1">
    <location>
        <begin position="1"/>
        <end position="20"/>
    </location>
</feature>
<feature type="chain" id="PRO_5041707220" evidence="1">
    <location>
        <begin position="21"/>
        <end position="401"/>
    </location>
</feature>
<reference evidence="2" key="2">
    <citation type="submission" date="2023-07" db="EMBL/GenBank/DDBJ databases">
        <authorList>
            <person name="Aydin F."/>
            <person name="Tarhane S."/>
            <person name="Saticioglu I.B."/>
            <person name="Karakaya E."/>
            <person name="Abay S."/>
            <person name="Guran O."/>
            <person name="Bozkurt E."/>
            <person name="Uzum N."/>
            <person name="Olgun K."/>
            <person name="Jablonski D."/>
        </authorList>
    </citation>
    <scope>NUCLEOTIDE SEQUENCE</scope>
    <source>
        <strain evidence="2">Faydin-H75</strain>
    </source>
</reference>
<dbReference type="Proteomes" id="UP001177258">
    <property type="component" value="Unassembled WGS sequence"/>
</dbReference>
<evidence type="ECO:0000256" key="1">
    <source>
        <dbReference type="SAM" id="SignalP"/>
    </source>
</evidence>
<keyword evidence="5" id="KW-1185">Reference proteome</keyword>
<keyword evidence="1" id="KW-0732">Signal</keyword>
<name>A0AA90TBE9_9HELI</name>
<reference evidence="2 4" key="3">
    <citation type="journal article" date="2024" name="Syst. Appl. Microbiol.">
        <title>Helicobacter cappadocius sp. nov., from lizards: The first psychrotrophic Helicobacter species.</title>
        <authorList>
            <person name="Aydin F."/>
            <person name="Tarhane S."/>
            <person name="Karakaya E."/>
            <person name="Abay S."/>
            <person name="Kayman T."/>
            <person name="Guran O."/>
            <person name="Bozkurt E."/>
            <person name="Uzum N."/>
            <person name="Avci A."/>
            <person name="Olgun K."/>
            <person name="Jablonski D."/>
            <person name="Guran C."/>
            <person name="Burcin Saticioglu I."/>
        </authorList>
    </citation>
    <scope>NUCLEOTIDE SEQUENCE [LARGE SCALE GENOMIC DNA]</scope>
    <source>
        <strain evidence="2">Faydin-H75</strain>
        <strain evidence="4">faydin-H76</strain>
    </source>
</reference>
<evidence type="ECO:0000313" key="5">
    <source>
        <dbReference type="Proteomes" id="UP001240777"/>
    </source>
</evidence>
<evidence type="ECO:0000313" key="3">
    <source>
        <dbReference type="EMBL" id="MDP2538731.1"/>
    </source>
</evidence>